<dbReference type="InterPro" id="IPR052648">
    <property type="entry name" value="Ser-tRNA(Sec)_kinase"/>
</dbReference>
<accession>A0ABR4Q2L4</accession>
<proteinExistence type="predicted"/>
<dbReference type="Gene3D" id="3.40.50.300">
    <property type="entry name" value="P-loop containing nucleotide triphosphate hydrolases"/>
    <property type="match status" value="1"/>
</dbReference>
<gene>
    <name evidence="1" type="ORF">TcWFU_004513</name>
</gene>
<dbReference type="PANTHER" id="PTHR20873:SF0">
    <property type="entry name" value="L-SERYL-TRNA(SEC) KINASE"/>
    <property type="match status" value="1"/>
</dbReference>
<reference evidence="1 2" key="1">
    <citation type="journal article" date="2022" name="Front. Cell. Infect. Microbiol.">
        <title>The Genomes of Two Strains of Taenia crassiceps the Animal Model for the Study of Human Cysticercosis.</title>
        <authorList>
            <person name="Bobes R.J."/>
            <person name="Estrada K."/>
            <person name="Rios-Valencia D.G."/>
            <person name="Calderon-Gallegos A."/>
            <person name="de la Torre P."/>
            <person name="Carrero J.C."/>
            <person name="Sanchez-Flores A."/>
            <person name="Laclette J.P."/>
        </authorList>
    </citation>
    <scope>NUCLEOTIDE SEQUENCE [LARGE SCALE GENOMIC DNA]</scope>
    <source>
        <strain evidence="1">WFUcys</strain>
    </source>
</reference>
<comment type="caution">
    <text evidence="1">The sequence shown here is derived from an EMBL/GenBank/DDBJ whole genome shotgun (WGS) entry which is preliminary data.</text>
</comment>
<organism evidence="1 2">
    <name type="scientific">Taenia crassiceps</name>
    <dbReference type="NCBI Taxonomy" id="6207"/>
    <lineage>
        <taxon>Eukaryota</taxon>
        <taxon>Metazoa</taxon>
        <taxon>Spiralia</taxon>
        <taxon>Lophotrochozoa</taxon>
        <taxon>Platyhelminthes</taxon>
        <taxon>Cestoda</taxon>
        <taxon>Eucestoda</taxon>
        <taxon>Cyclophyllidea</taxon>
        <taxon>Taeniidae</taxon>
        <taxon>Taenia</taxon>
    </lineage>
</organism>
<name>A0ABR4Q2L4_9CEST</name>
<dbReference type="Proteomes" id="UP001651158">
    <property type="component" value="Unassembled WGS sequence"/>
</dbReference>
<dbReference type="EMBL" id="JAKROA010000015">
    <property type="protein sequence ID" value="KAL5103894.1"/>
    <property type="molecule type" value="Genomic_DNA"/>
</dbReference>
<keyword evidence="2" id="KW-1185">Reference proteome</keyword>
<dbReference type="PANTHER" id="PTHR20873">
    <property type="entry name" value="L-SERYL-TRNA(SEC) KINASE"/>
    <property type="match status" value="1"/>
</dbReference>
<evidence type="ECO:0000313" key="1">
    <source>
        <dbReference type="EMBL" id="KAL5103894.1"/>
    </source>
</evidence>
<protein>
    <submittedName>
        <fullName evidence="1">Uncharacterized protein</fullName>
    </submittedName>
</protein>
<sequence>MFSLRTPLNLCIERNAKRTPFIPSSVLDRMNECFEWPDSSRYSWERNNLNMSGMETGCPVGVIEAFIDSVFQQPSIIIDTKILEAGKERSRVINKTNPIHVLDEVLRSLVNSCVSSLSLDLKKKFGKDFSKAKALTLIQLKPMAREKFELSRVDFEAWIQAAFTENVATIIPLNIDFL</sequence>
<dbReference type="InterPro" id="IPR027417">
    <property type="entry name" value="P-loop_NTPase"/>
</dbReference>
<evidence type="ECO:0000313" key="2">
    <source>
        <dbReference type="Proteomes" id="UP001651158"/>
    </source>
</evidence>